<evidence type="ECO:0008006" key="4">
    <source>
        <dbReference type="Google" id="ProtNLM"/>
    </source>
</evidence>
<evidence type="ECO:0000256" key="1">
    <source>
        <dbReference type="SAM" id="MobiDB-lite"/>
    </source>
</evidence>
<gene>
    <name evidence="2" type="ORF">AVL61_07270</name>
</gene>
<feature type="region of interest" description="Disordered" evidence="1">
    <location>
        <begin position="75"/>
        <end position="108"/>
    </location>
</feature>
<comment type="caution">
    <text evidence="2">The sequence shown here is derived from an EMBL/GenBank/DDBJ whole genome shotgun (WGS) entry which is preliminary data.</text>
</comment>
<dbReference type="AlphaFoldDB" id="A0A0W8I3C8"/>
<accession>A0A0W8I3C8</accession>
<dbReference type="Proteomes" id="UP000053512">
    <property type="component" value="Unassembled WGS sequence"/>
</dbReference>
<organism evidence="2 3">
    <name type="scientific">Kocuria rosea subsp. polaris</name>
    <dbReference type="NCBI Taxonomy" id="136273"/>
    <lineage>
        <taxon>Bacteria</taxon>
        <taxon>Bacillati</taxon>
        <taxon>Actinomycetota</taxon>
        <taxon>Actinomycetes</taxon>
        <taxon>Micrococcales</taxon>
        <taxon>Micrococcaceae</taxon>
        <taxon>Kocuria</taxon>
    </lineage>
</organism>
<dbReference type="STRING" id="136273.GY22_08315"/>
<name>A0A0W8I3C8_KOCRO</name>
<reference evidence="3" key="1">
    <citation type="submission" date="2015-12" db="EMBL/GenBank/DDBJ databases">
        <authorList>
            <person name="Nair G.R."/>
            <person name="Kaur G."/>
            <person name="Mayilraj S."/>
        </authorList>
    </citation>
    <scope>NUCLEOTIDE SEQUENCE [LARGE SCALE GENOMIC DNA]</scope>
    <source>
        <strain evidence="3">CD08_4</strain>
    </source>
</reference>
<dbReference type="EMBL" id="LQBK01000040">
    <property type="protein sequence ID" value="KUG52138.1"/>
    <property type="molecule type" value="Genomic_DNA"/>
</dbReference>
<sequence length="224" mass="22986">MYVVTLEQRRREAGDLVPGLLRRLADLGTVVPFQRARAHAVQGITADPGAAVEAVLAGLRGGAWSAGIGVGPVRLETATDPEGRTGLRADGPGTVHGRRAAEAAGGPGGRVPVHVAADDGPAAAQAQAVLRLLGRIVAERSDAEWRVVDLLVPGARGQQKVVAAELGISPQAVSKAVARSLWQEEWDARPAAARLLGLCEPARDAPAGGGAQGSTMNPSEIIHS</sequence>
<dbReference type="RefSeq" id="WP_058875273.1">
    <property type="nucleotide sequence ID" value="NZ_LQBK01000040.1"/>
</dbReference>
<dbReference type="OrthoDB" id="5184241at2"/>
<protein>
    <recommendedName>
        <fullName evidence="4">MarR family transcriptional regulator</fullName>
    </recommendedName>
</protein>
<proteinExistence type="predicted"/>
<evidence type="ECO:0000313" key="3">
    <source>
        <dbReference type="Proteomes" id="UP000053512"/>
    </source>
</evidence>
<evidence type="ECO:0000313" key="2">
    <source>
        <dbReference type="EMBL" id="KUG52138.1"/>
    </source>
</evidence>